<name>A0A509EJA2_9HYPH</name>
<dbReference type="InterPro" id="IPR035909">
    <property type="entry name" value="CheB_C"/>
</dbReference>
<dbReference type="InterPro" id="IPR008248">
    <property type="entry name" value="CheB-like"/>
</dbReference>
<evidence type="ECO:0000259" key="9">
    <source>
        <dbReference type="PROSITE" id="PS50122"/>
    </source>
</evidence>
<dbReference type="InterPro" id="IPR011006">
    <property type="entry name" value="CheY-like_superfamily"/>
</dbReference>
<keyword evidence="11" id="KW-1185">Reference proteome</keyword>
<dbReference type="RefSeq" id="WP_142585776.1">
    <property type="nucleotide sequence ID" value="NZ_CABFPH010000127.1"/>
</dbReference>
<evidence type="ECO:0000256" key="5">
    <source>
        <dbReference type="HAMAP-Rule" id="MF_00099"/>
    </source>
</evidence>
<feature type="modified residue" description="4-aspartylphosphate" evidence="5 7">
    <location>
        <position position="53"/>
    </location>
</feature>
<dbReference type="HAMAP" id="MF_00099">
    <property type="entry name" value="CheB_chemtxs"/>
    <property type="match status" value="1"/>
</dbReference>
<comment type="function">
    <text evidence="5">Involved in chemotaxis. Part of a chemotaxis signal transduction system that modulates chemotaxis in response to various stimuli. Catalyzes the demethylation of specific methylglutamate residues introduced into the chemoreceptors (methyl-accepting chemotaxis proteins or MCP) by CheR. Also mediates the irreversible deamidation of specific glutamine residues to glutamic acid.</text>
</comment>
<reference evidence="10 11" key="1">
    <citation type="submission" date="2019-06" db="EMBL/GenBank/DDBJ databases">
        <authorList>
            <person name="Rodrigo-Torres L."/>
            <person name="Arahal R. D."/>
            <person name="Lucena T."/>
        </authorList>
    </citation>
    <scope>NUCLEOTIDE SEQUENCE [LARGE SCALE GENOMIC DNA]</scope>
    <source>
        <strain evidence="10 11">SB0023/3</strain>
    </source>
</reference>
<feature type="domain" description="CheB-type methylesterase" evidence="9">
    <location>
        <begin position="159"/>
        <end position="351"/>
    </location>
</feature>
<dbReference type="OrthoDB" id="9793421at2"/>
<comment type="catalytic activity">
    <reaction evidence="4 5">
        <text>[protein]-L-glutamate 5-O-methyl ester + H2O = L-glutamyl-[protein] + methanol + H(+)</text>
        <dbReference type="Rhea" id="RHEA:23236"/>
        <dbReference type="Rhea" id="RHEA-COMP:10208"/>
        <dbReference type="Rhea" id="RHEA-COMP:10311"/>
        <dbReference type="ChEBI" id="CHEBI:15377"/>
        <dbReference type="ChEBI" id="CHEBI:15378"/>
        <dbReference type="ChEBI" id="CHEBI:17790"/>
        <dbReference type="ChEBI" id="CHEBI:29973"/>
        <dbReference type="ChEBI" id="CHEBI:82795"/>
        <dbReference type="EC" id="3.1.1.61"/>
    </reaction>
</comment>
<evidence type="ECO:0000256" key="7">
    <source>
        <dbReference type="PROSITE-ProRule" id="PRU00169"/>
    </source>
</evidence>
<evidence type="ECO:0000256" key="2">
    <source>
        <dbReference type="ARBA" id="ARBA00022500"/>
    </source>
</evidence>
<dbReference type="AlphaFoldDB" id="A0A509EJA2"/>
<comment type="PTM">
    <text evidence="5">Phosphorylated by CheA. Phosphorylation of the N-terminal regulatory domain activates the methylesterase activity.</text>
</comment>
<dbReference type="Pfam" id="PF01339">
    <property type="entry name" value="CheB_methylest"/>
    <property type="match status" value="1"/>
</dbReference>
<dbReference type="GO" id="GO:0005737">
    <property type="term" value="C:cytoplasm"/>
    <property type="evidence" value="ECO:0007669"/>
    <property type="project" value="UniProtKB-SubCell"/>
</dbReference>
<sequence length="351" mass="37431">MTKLLIVDDSALMRKFLRMIFEESGFSEVRTARNGRDALEQVALFDPDVVTLDINMPEMDGLTCLSEIMAETPRPVVMVSSLTSESAAVTLEAVQLGAVDYVEKPGGTVSLNIATIRDEMVEKVRIAARAKPRRALGLLDRVRRTKQAAPPQPRRAAAGGRPEGCVLIGVSTGGPRTLEDILPELPADLPWPVVIAQHMPGSFTGPFAQRLDRICALSVREVTAPAPLTAGHVYIGRGDADVVIERRLGRLVVTSLPSDPALRWHPSVDRLVRSASAAMPPQGLVAVELTGMGDDGAAAMTELRAAGGRTIAEAESSAVVFGMPAELIRRGGATLTLPARSIPAQLVSWLS</sequence>
<dbReference type="PROSITE" id="PS50122">
    <property type="entry name" value="CHEB"/>
    <property type="match status" value="1"/>
</dbReference>
<comment type="subcellular location">
    <subcellularLocation>
        <location evidence="5">Cytoplasm</location>
    </subcellularLocation>
</comment>
<dbReference type="CDD" id="cd17541">
    <property type="entry name" value="REC_CheB-like"/>
    <property type="match status" value="1"/>
</dbReference>
<evidence type="ECO:0000256" key="3">
    <source>
        <dbReference type="ARBA" id="ARBA00022801"/>
    </source>
</evidence>
<accession>A0A509EJA2</accession>
<feature type="active site" evidence="5 6">
    <location>
        <position position="198"/>
    </location>
</feature>
<dbReference type="GO" id="GO:0008984">
    <property type="term" value="F:protein-glutamate methylesterase activity"/>
    <property type="evidence" value="ECO:0007669"/>
    <property type="project" value="UniProtKB-UniRule"/>
</dbReference>
<dbReference type="Gene3D" id="3.40.50.180">
    <property type="entry name" value="Methylesterase CheB, C-terminal domain"/>
    <property type="match status" value="1"/>
</dbReference>
<dbReference type="PROSITE" id="PS50110">
    <property type="entry name" value="RESPONSE_REGULATORY"/>
    <property type="match status" value="1"/>
</dbReference>
<dbReference type="InterPro" id="IPR000673">
    <property type="entry name" value="Sig_transdc_resp-reg_Me-estase"/>
</dbReference>
<dbReference type="NCBIfam" id="NF001965">
    <property type="entry name" value="PRK00742.1"/>
    <property type="match status" value="1"/>
</dbReference>
<evidence type="ECO:0000313" key="10">
    <source>
        <dbReference type="EMBL" id="VUD74476.1"/>
    </source>
</evidence>
<dbReference type="GO" id="GO:0050568">
    <property type="term" value="F:protein-glutamine glutaminase activity"/>
    <property type="evidence" value="ECO:0007669"/>
    <property type="project" value="UniProtKB-UniRule"/>
</dbReference>
<keyword evidence="1 5" id="KW-0963">Cytoplasm</keyword>
<evidence type="ECO:0000256" key="1">
    <source>
        <dbReference type="ARBA" id="ARBA00022490"/>
    </source>
</evidence>
<dbReference type="InterPro" id="IPR001789">
    <property type="entry name" value="Sig_transdc_resp-reg_receiver"/>
</dbReference>
<evidence type="ECO:0000256" key="4">
    <source>
        <dbReference type="ARBA" id="ARBA00048267"/>
    </source>
</evidence>
<dbReference type="SUPFAM" id="SSF52738">
    <property type="entry name" value="Methylesterase CheB, C-terminal domain"/>
    <property type="match status" value="1"/>
</dbReference>
<dbReference type="PANTHER" id="PTHR42872:SF6">
    <property type="entry name" value="PROTEIN-GLUTAMATE METHYLESTERASE_PROTEIN-GLUTAMINE GLUTAMINASE"/>
    <property type="match status" value="1"/>
</dbReference>
<dbReference type="PANTHER" id="PTHR42872">
    <property type="entry name" value="PROTEIN-GLUTAMATE METHYLESTERASE/PROTEIN-GLUTAMINE GLUTAMINASE"/>
    <property type="match status" value="1"/>
</dbReference>
<evidence type="ECO:0000259" key="8">
    <source>
        <dbReference type="PROSITE" id="PS50110"/>
    </source>
</evidence>
<dbReference type="Pfam" id="PF00072">
    <property type="entry name" value="Response_reg"/>
    <property type="match status" value="1"/>
</dbReference>
<comment type="catalytic activity">
    <reaction evidence="5">
        <text>L-glutaminyl-[protein] + H2O = L-glutamyl-[protein] + NH4(+)</text>
        <dbReference type="Rhea" id="RHEA:16441"/>
        <dbReference type="Rhea" id="RHEA-COMP:10207"/>
        <dbReference type="Rhea" id="RHEA-COMP:10208"/>
        <dbReference type="ChEBI" id="CHEBI:15377"/>
        <dbReference type="ChEBI" id="CHEBI:28938"/>
        <dbReference type="ChEBI" id="CHEBI:29973"/>
        <dbReference type="ChEBI" id="CHEBI:30011"/>
        <dbReference type="EC" id="3.5.1.44"/>
    </reaction>
</comment>
<dbReference type="EMBL" id="CABFPH010000127">
    <property type="protein sequence ID" value="VUD74476.1"/>
    <property type="molecule type" value="Genomic_DNA"/>
</dbReference>
<feature type="active site" evidence="5 6">
    <location>
        <position position="171"/>
    </location>
</feature>
<comment type="domain">
    <text evidence="5">Contains a C-terminal catalytic domain, and an N-terminal region which modulates catalytic activity.</text>
</comment>
<organism evidence="10 11">
    <name type="scientific">Methylobacterium symbioticum</name>
    <dbReference type="NCBI Taxonomy" id="2584084"/>
    <lineage>
        <taxon>Bacteria</taxon>
        <taxon>Pseudomonadati</taxon>
        <taxon>Pseudomonadota</taxon>
        <taxon>Alphaproteobacteria</taxon>
        <taxon>Hyphomicrobiales</taxon>
        <taxon>Methylobacteriaceae</taxon>
        <taxon>Methylobacterium</taxon>
    </lineage>
</organism>
<dbReference type="EC" id="3.5.1.44" evidence="5"/>
<proteinExistence type="inferred from homology"/>
<dbReference type="GO" id="GO:0006935">
    <property type="term" value="P:chemotaxis"/>
    <property type="evidence" value="ECO:0007669"/>
    <property type="project" value="UniProtKB-UniRule"/>
</dbReference>
<evidence type="ECO:0000256" key="6">
    <source>
        <dbReference type="PROSITE-ProRule" id="PRU00050"/>
    </source>
</evidence>
<comment type="similarity">
    <text evidence="5">Belongs to the CheB family.</text>
</comment>
<dbReference type="SMART" id="SM00448">
    <property type="entry name" value="REC"/>
    <property type="match status" value="1"/>
</dbReference>
<dbReference type="GO" id="GO:0000156">
    <property type="term" value="F:phosphorelay response regulator activity"/>
    <property type="evidence" value="ECO:0007669"/>
    <property type="project" value="InterPro"/>
</dbReference>
<dbReference type="PIRSF" id="PIRSF000876">
    <property type="entry name" value="RR_chemtxs_CheB"/>
    <property type="match status" value="1"/>
</dbReference>
<keyword evidence="3 5" id="KW-0378">Hydrolase</keyword>
<feature type="domain" description="Response regulatory" evidence="8">
    <location>
        <begin position="3"/>
        <end position="119"/>
    </location>
</feature>
<keyword evidence="5 7" id="KW-0597">Phosphoprotein</keyword>
<keyword evidence="2 5" id="KW-0145">Chemotaxis</keyword>
<dbReference type="SUPFAM" id="SSF52172">
    <property type="entry name" value="CheY-like"/>
    <property type="match status" value="1"/>
</dbReference>
<dbReference type="EC" id="3.1.1.61" evidence="5"/>
<dbReference type="Proteomes" id="UP000410984">
    <property type="component" value="Unassembled WGS sequence"/>
</dbReference>
<gene>
    <name evidence="10" type="primary">cheB_3</name>
    <name evidence="5" type="synonym">cheB</name>
    <name evidence="10" type="ORF">MET9862_05107</name>
</gene>
<feature type="active site" evidence="5 6">
    <location>
        <position position="295"/>
    </location>
</feature>
<protein>
    <recommendedName>
        <fullName evidence="5">Protein-glutamate methylesterase/protein-glutamine glutaminase</fullName>
        <ecNumber evidence="5">3.1.1.61</ecNumber>
        <ecNumber evidence="5">3.5.1.44</ecNumber>
    </recommendedName>
</protein>
<dbReference type="CDD" id="cd16432">
    <property type="entry name" value="CheB_Rec"/>
    <property type="match status" value="1"/>
</dbReference>
<evidence type="ECO:0000313" key="11">
    <source>
        <dbReference type="Proteomes" id="UP000410984"/>
    </source>
</evidence>
<dbReference type="Gene3D" id="3.40.50.2300">
    <property type="match status" value="1"/>
</dbReference>